<comment type="cofactor">
    <cofactor evidence="8">
        <name>Mg(2+)</name>
        <dbReference type="ChEBI" id="CHEBI:18420"/>
    </cofactor>
</comment>
<dbReference type="InterPro" id="IPR014720">
    <property type="entry name" value="dsRBD_dom"/>
</dbReference>
<dbReference type="GO" id="GO:0008033">
    <property type="term" value="P:tRNA processing"/>
    <property type="evidence" value="ECO:0007669"/>
    <property type="project" value="UniProtKB-KW"/>
</dbReference>
<dbReference type="PANTHER" id="PTHR11207">
    <property type="entry name" value="RIBONUCLEASE III"/>
    <property type="match status" value="1"/>
</dbReference>
<gene>
    <name evidence="11" type="primary">MCYN0793</name>
    <name evidence="8" type="synonym">rnc</name>
    <name evidence="11" type="ORF">NCTC10132_00170</name>
</gene>
<dbReference type="GO" id="GO:0003725">
    <property type="term" value="F:double-stranded RNA binding"/>
    <property type="evidence" value="ECO:0007669"/>
    <property type="project" value="TreeGrafter"/>
</dbReference>
<keyword evidence="8" id="KW-0963">Cytoplasm</keyword>
<evidence type="ECO:0000256" key="6">
    <source>
        <dbReference type="ARBA" id="ARBA00022801"/>
    </source>
</evidence>
<evidence type="ECO:0000256" key="4">
    <source>
        <dbReference type="ARBA" id="ARBA00022722"/>
    </source>
</evidence>
<keyword evidence="6 8" id="KW-0378">Hydrolase</keyword>
<dbReference type="PROSITE" id="PS50142">
    <property type="entry name" value="RNASE_3_2"/>
    <property type="match status" value="1"/>
</dbReference>
<comment type="similarity">
    <text evidence="2">Belongs to the ribonuclease III family.</text>
</comment>
<dbReference type="PROSITE" id="PS50137">
    <property type="entry name" value="DS_RBD"/>
    <property type="match status" value="1"/>
</dbReference>
<dbReference type="CDD" id="cd00593">
    <property type="entry name" value="RIBOc"/>
    <property type="match status" value="1"/>
</dbReference>
<dbReference type="InterPro" id="IPR000999">
    <property type="entry name" value="RNase_III_dom"/>
</dbReference>
<dbReference type="EMBL" id="LS991951">
    <property type="protein sequence ID" value="SYV96836.1"/>
    <property type="molecule type" value="Genomic_DNA"/>
</dbReference>
<dbReference type="InterPro" id="IPR011907">
    <property type="entry name" value="RNase_III"/>
</dbReference>
<dbReference type="GO" id="GO:0046872">
    <property type="term" value="F:metal ion binding"/>
    <property type="evidence" value="ECO:0007669"/>
    <property type="project" value="UniProtKB-KW"/>
</dbReference>
<evidence type="ECO:0000256" key="3">
    <source>
        <dbReference type="ARBA" id="ARBA00022664"/>
    </source>
</evidence>
<evidence type="ECO:0000256" key="5">
    <source>
        <dbReference type="ARBA" id="ARBA00022759"/>
    </source>
</evidence>
<dbReference type="PANTHER" id="PTHR11207:SF0">
    <property type="entry name" value="RIBONUCLEASE 3"/>
    <property type="match status" value="1"/>
</dbReference>
<feature type="domain" description="RNase III" evidence="10">
    <location>
        <begin position="13"/>
        <end position="142"/>
    </location>
</feature>
<dbReference type="GO" id="GO:0004525">
    <property type="term" value="F:ribonuclease III activity"/>
    <property type="evidence" value="ECO:0007669"/>
    <property type="project" value="UniProtKB-UniRule"/>
</dbReference>
<keyword evidence="4 8" id="KW-0540">Nuclease</keyword>
<keyword evidence="8" id="KW-0479">Metal-binding</keyword>
<dbReference type="EC" id="3.1.26.3" evidence="8"/>
<feature type="binding site" evidence="8">
    <location>
        <position position="128"/>
    </location>
    <ligand>
        <name>Mg(2+)</name>
        <dbReference type="ChEBI" id="CHEBI:18420"/>
    </ligand>
</feature>
<dbReference type="GO" id="GO:0006364">
    <property type="term" value="P:rRNA processing"/>
    <property type="evidence" value="ECO:0007669"/>
    <property type="project" value="UniProtKB-UniRule"/>
</dbReference>
<keyword evidence="12" id="KW-1185">Reference proteome</keyword>
<evidence type="ECO:0000259" key="10">
    <source>
        <dbReference type="PROSITE" id="PS50142"/>
    </source>
</evidence>
<dbReference type="CDD" id="cd10845">
    <property type="entry name" value="DSRM_RNAse_III_family"/>
    <property type="match status" value="1"/>
</dbReference>
<evidence type="ECO:0000256" key="8">
    <source>
        <dbReference type="HAMAP-Rule" id="MF_00104"/>
    </source>
</evidence>
<dbReference type="Gene3D" id="1.10.1520.10">
    <property type="entry name" value="Ribonuclease III domain"/>
    <property type="match status" value="1"/>
</dbReference>
<keyword evidence="3 8" id="KW-0507">mRNA processing</keyword>
<organism evidence="11 12">
    <name type="scientific">Mycoplasmopsis edwardii</name>
    <dbReference type="NCBI Taxonomy" id="53558"/>
    <lineage>
        <taxon>Bacteria</taxon>
        <taxon>Bacillati</taxon>
        <taxon>Mycoplasmatota</taxon>
        <taxon>Mycoplasmoidales</taxon>
        <taxon>Metamycoplasmataceae</taxon>
        <taxon>Mycoplasmopsis</taxon>
    </lineage>
</organism>
<keyword evidence="5 8" id="KW-0255">Endonuclease</keyword>
<dbReference type="Pfam" id="PF00035">
    <property type="entry name" value="dsrm"/>
    <property type="match status" value="1"/>
</dbReference>
<feature type="active site" evidence="8">
    <location>
        <position position="131"/>
    </location>
</feature>
<proteinExistence type="inferred from homology"/>
<dbReference type="SUPFAM" id="SSF54768">
    <property type="entry name" value="dsRNA-binding domain-like"/>
    <property type="match status" value="1"/>
</dbReference>
<dbReference type="GO" id="GO:0019843">
    <property type="term" value="F:rRNA binding"/>
    <property type="evidence" value="ECO:0007669"/>
    <property type="project" value="UniProtKB-KW"/>
</dbReference>
<comment type="function">
    <text evidence="8">Digests double-stranded RNA. Involved in the processing of primary rRNA transcript to yield the immediate precursors to the large and small rRNAs (23S and 16S). Processes some mRNAs, and tRNAs when they are encoded in the rRNA operon. Processes pre-crRNA and tracrRNA of type II CRISPR loci if present in the organism.</text>
</comment>
<dbReference type="KEGG" id="medw:NCTC10132_00170"/>
<evidence type="ECO:0000256" key="1">
    <source>
        <dbReference type="ARBA" id="ARBA00000109"/>
    </source>
</evidence>
<dbReference type="InterPro" id="IPR036389">
    <property type="entry name" value="RNase_III_sf"/>
</dbReference>
<dbReference type="GO" id="GO:0006397">
    <property type="term" value="P:mRNA processing"/>
    <property type="evidence" value="ECO:0007669"/>
    <property type="project" value="UniProtKB-UniRule"/>
</dbReference>
<comment type="subcellular location">
    <subcellularLocation>
        <location evidence="8">Cytoplasm</location>
    </subcellularLocation>
</comment>
<feature type="active site" evidence="8">
    <location>
        <position position="59"/>
    </location>
</feature>
<comment type="subunit">
    <text evidence="8">Homodimer.</text>
</comment>
<dbReference type="HAMAP" id="MF_00104">
    <property type="entry name" value="RNase_III"/>
    <property type="match status" value="1"/>
</dbReference>
<dbReference type="Gene3D" id="3.30.160.20">
    <property type="match status" value="1"/>
</dbReference>
<dbReference type="Proteomes" id="UP000257559">
    <property type="component" value="Chromosome"/>
</dbReference>
<keyword evidence="8" id="KW-0460">Magnesium</keyword>
<sequence>MGEKMSNSYTQNILNFLKQEKIEAKNIEVFYQATTHKSFKHNKKDMRKVNYEKLEFLGDSVLDFIVSAHIFQNNRESSQGELTRYRASLVQTDTLSAISKKLGILKLIRTGPGQMKNEVLNSTKVQADVFEAMVGAIFVDQGFIEAKNFVDKHLLSQIKRNESLAISDHKDPKTELQEHFQSFSRENISYYVEERENKTFEAKAMHDKKVYGIGTGLSKKEAEINAAKDALNKLK</sequence>
<dbReference type="GO" id="GO:0010468">
    <property type="term" value="P:regulation of gene expression"/>
    <property type="evidence" value="ECO:0007669"/>
    <property type="project" value="TreeGrafter"/>
</dbReference>
<keyword evidence="7 8" id="KW-0694">RNA-binding</keyword>
<keyword evidence="8" id="KW-0698">rRNA processing</keyword>
<dbReference type="SMART" id="SM00535">
    <property type="entry name" value="RIBOc"/>
    <property type="match status" value="1"/>
</dbReference>
<dbReference type="NCBIfam" id="TIGR02191">
    <property type="entry name" value="RNaseIII"/>
    <property type="match status" value="1"/>
</dbReference>
<evidence type="ECO:0000256" key="7">
    <source>
        <dbReference type="ARBA" id="ARBA00022884"/>
    </source>
</evidence>
<evidence type="ECO:0000256" key="2">
    <source>
        <dbReference type="ARBA" id="ARBA00010183"/>
    </source>
</evidence>
<feature type="binding site" evidence="8">
    <location>
        <position position="55"/>
    </location>
    <ligand>
        <name>Mg(2+)</name>
        <dbReference type="ChEBI" id="CHEBI:18420"/>
    </ligand>
</feature>
<dbReference type="SUPFAM" id="SSF69065">
    <property type="entry name" value="RNase III domain-like"/>
    <property type="match status" value="1"/>
</dbReference>
<comment type="catalytic activity">
    <reaction evidence="1 8">
        <text>Endonucleolytic cleavage to 5'-phosphomonoester.</text>
        <dbReference type="EC" id="3.1.26.3"/>
    </reaction>
</comment>
<feature type="binding site" evidence="8">
    <location>
        <position position="131"/>
    </location>
    <ligand>
        <name>Mg(2+)</name>
        <dbReference type="ChEBI" id="CHEBI:18420"/>
    </ligand>
</feature>
<dbReference type="AlphaFoldDB" id="A0A3B0Q1K4"/>
<feature type="domain" description="DRBM" evidence="9">
    <location>
        <begin position="171"/>
        <end position="235"/>
    </location>
</feature>
<name>A0A3B0Q1K4_9BACT</name>
<keyword evidence="8" id="KW-0699">rRNA-binding</keyword>
<keyword evidence="8" id="KW-0819">tRNA processing</keyword>
<reference evidence="12" key="1">
    <citation type="submission" date="2018-06" db="EMBL/GenBank/DDBJ databases">
        <authorList>
            <consortium name="Pathogen Informatics"/>
        </authorList>
    </citation>
    <scope>NUCLEOTIDE SEQUENCE [LARGE SCALE GENOMIC DNA]</scope>
    <source>
        <strain evidence="12">NCTC10132</strain>
    </source>
</reference>
<evidence type="ECO:0000313" key="12">
    <source>
        <dbReference type="Proteomes" id="UP000257559"/>
    </source>
</evidence>
<evidence type="ECO:0000259" key="9">
    <source>
        <dbReference type="PROSITE" id="PS50137"/>
    </source>
</evidence>
<dbReference type="Pfam" id="PF14622">
    <property type="entry name" value="Ribonucleas_3_3"/>
    <property type="match status" value="1"/>
</dbReference>
<accession>A0A3B0Q1K4</accession>
<evidence type="ECO:0000313" key="11">
    <source>
        <dbReference type="EMBL" id="SYV96836.1"/>
    </source>
</evidence>
<dbReference type="PROSITE" id="PS00517">
    <property type="entry name" value="RNASE_3_1"/>
    <property type="match status" value="1"/>
</dbReference>
<dbReference type="SMART" id="SM00358">
    <property type="entry name" value="DSRM"/>
    <property type="match status" value="1"/>
</dbReference>
<protein>
    <recommendedName>
        <fullName evidence="8">Ribonuclease 3</fullName>
        <ecNumber evidence="8">3.1.26.3</ecNumber>
    </recommendedName>
    <alternativeName>
        <fullName evidence="8">Ribonuclease III</fullName>
        <shortName evidence="8">RNase III</shortName>
    </alternativeName>
</protein>
<dbReference type="GO" id="GO:0005737">
    <property type="term" value="C:cytoplasm"/>
    <property type="evidence" value="ECO:0007669"/>
    <property type="project" value="UniProtKB-SubCell"/>
</dbReference>